<sequence>MNHPYPSIKCINQAKQRKKQQQQQQQIKPHHNTIIGTNKQTNKYGPEFETLNISYADNEL</sequence>
<reference evidence="2" key="2">
    <citation type="journal article" date="2022" name="Res Sq">
        <title>Comparative Genomics Reveals Insights into the Divergent Evolution of Astigmatic Mites and Household Pest Adaptations.</title>
        <authorList>
            <person name="Xiong Q."/>
            <person name="Wan A.T.-Y."/>
            <person name="Liu X.-Y."/>
            <person name="Fung C.S.-H."/>
            <person name="Xiao X."/>
            <person name="Malainual N."/>
            <person name="Hou J."/>
            <person name="Wang L."/>
            <person name="Wang M."/>
            <person name="Yang K."/>
            <person name="Cui Y."/>
            <person name="Leung E."/>
            <person name="Nong W."/>
            <person name="Shin S.-K."/>
            <person name="Au S."/>
            <person name="Jeong K.Y."/>
            <person name="Chew F.T."/>
            <person name="Hui J."/>
            <person name="Leung T.F."/>
            <person name="Tungtrongchitr A."/>
            <person name="Zhong N."/>
            <person name="Liu Z."/>
            <person name="Tsui S."/>
        </authorList>
    </citation>
    <scope>NUCLEOTIDE SEQUENCE</scope>
    <source>
        <strain evidence="2">Derf</strain>
        <tissue evidence="2">Whole organism</tissue>
    </source>
</reference>
<evidence type="ECO:0000256" key="1">
    <source>
        <dbReference type="SAM" id="MobiDB-lite"/>
    </source>
</evidence>
<proteinExistence type="predicted"/>
<dbReference type="AlphaFoldDB" id="A0A922IBW6"/>
<gene>
    <name evidence="2" type="ORF">DERF_002596</name>
</gene>
<dbReference type="Proteomes" id="UP000790347">
    <property type="component" value="Unassembled WGS sequence"/>
</dbReference>
<evidence type="ECO:0000313" key="2">
    <source>
        <dbReference type="EMBL" id="KAH9528676.1"/>
    </source>
</evidence>
<protein>
    <submittedName>
        <fullName evidence="2">Uncharacterized protein</fullName>
    </submittedName>
</protein>
<keyword evidence="3" id="KW-1185">Reference proteome</keyword>
<name>A0A922IBW6_DERFA</name>
<accession>A0A922IBW6</accession>
<feature type="region of interest" description="Disordered" evidence="1">
    <location>
        <begin position="13"/>
        <end position="45"/>
    </location>
</feature>
<comment type="caution">
    <text evidence="2">The sequence shown here is derived from an EMBL/GenBank/DDBJ whole genome shotgun (WGS) entry which is preliminary data.</text>
</comment>
<dbReference type="EMBL" id="ASGP02000001">
    <property type="protein sequence ID" value="KAH9528676.1"/>
    <property type="molecule type" value="Genomic_DNA"/>
</dbReference>
<reference evidence="2" key="1">
    <citation type="submission" date="2013-05" db="EMBL/GenBank/DDBJ databases">
        <authorList>
            <person name="Yim A.K.Y."/>
            <person name="Chan T.F."/>
            <person name="Ji K.M."/>
            <person name="Liu X.Y."/>
            <person name="Zhou J.W."/>
            <person name="Li R.Q."/>
            <person name="Yang K.Y."/>
            <person name="Li J."/>
            <person name="Li M."/>
            <person name="Law P.T.W."/>
            <person name="Wu Y.L."/>
            <person name="Cai Z.L."/>
            <person name="Qin H."/>
            <person name="Bao Y."/>
            <person name="Leung R.K.K."/>
            <person name="Ng P.K.S."/>
            <person name="Zou J."/>
            <person name="Zhong X.J."/>
            <person name="Ran P.X."/>
            <person name="Zhong N.S."/>
            <person name="Liu Z.G."/>
            <person name="Tsui S.K.W."/>
        </authorList>
    </citation>
    <scope>NUCLEOTIDE SEQUENCE</scope>
    <source>
        <strain evidence="2">Derf</strain>
        <tissue evidence="2">Whole organism</tissue>
    </source>
</reference>
<organism evidence="2 3">
    <name type="scientific">Dermatophagoides farinae</name>
    <name type="common">American house dust mite</name>
    <dbReference type="NCBI Taxonomy" id="6954"/>
    <lineage>
        <taxon>Eukaryota</taxon>
        <taxon>Metazoa</taxon>
        <taxon>Ecdysozoa</taxon>
        <taxon>Arthropoda</taxon>
        <taxon>Chelicerata</taxon>
        <taxon>Arachnida</taxon>
        <taxon>Acari</taxon>
        <taxon>Acariformes</taxon>
        <taxon>Sarcoptiformes</taxon>
        <taxon>Astigmata</taxon>
        <taxon>Psoroptidia</taxon>
        <taxon>Analgoidea</taxon>
        <taxon>Pyroglyphidae</taxon>
        <taxon>Dermatophagoidinae</taxon>
        <taxon>Dermatophagoides</taxon>
    </lineage>
</organism>
<evidence type="ECO:0000313" key="3">
    <source>
        <dbReference type="Proteomes" id="UP000790347"/>
    </source>
</evidence>
<feature type="compositionally biased region" description="Polar residues" evidence="1">
    <location>
        <begin position="34"/>
        <end position="43"/>
    </location>
</feature>